<organism evidence="1 2">
    <name type="scientific">Blumeria graminis f. sp. triticale</name>
    <dbReference type="NCBI Taxonomy" id="1689686"/>
    <lineage>
        <taxon>Eukaryota</taxon>
        <taxon>Fungi</taxon>
        <taxon>Dikarya</taxon>
        <taxon>Ascomycota</taxon>
        <taxon>Pezizomycotina</taxon>
        <taxon>Leotiomycetes</taxon>
        <taxon>Erysiphales</taxon>
        <taxon>Erysiphaceae</taxon>
        <taxon>Blumeria</taxon>
    </lineage>
</organism>
<name>A0A9W4D7Q9_BLUGR</name>
<dbReference type="Proteomes" id="UP000683417">
    <property type="component" value="Unassembled WGS sequence"/>
</dbReference>
<evidence type="ECO:0000313" key="1">
    <source>
        <dbReference type="EMBL" id="CAD6505362.1"/>
    </source>
</evidence>
<reference evidence="1" key="1">
    <citation type="submission" date="2020-10" db="EMBL/GenBank/DDBJ databases">
        <authorList>
            <person name="Muller C M."/>
        </authorList>
    </citation>
    <scope>NUCLEOTIDE SEQUENCE</scope>
    <source>
        <strain evidence="1">THUN-12</strain>
    </source>
</reference>
<dbReference type="EMBL" id="CAJHIT010000009">
    <property type="protein sequence ID" value="CAD6505362.1"/>
    <property type="molecule type" value="Genomic_DNA"/>
</dbReference>
<protein>
    <submittedName>
        <fullName evidence="1">BgTH12-00853</fullName>
    </submittedName>
</protein>
<comment type="caution">
    <text evidence="1">The sequence shown here is derived from an EMBL/GenBank/DDBJ whole genome shotgun (WGS) entry which is preliminary data.</text>
</comment>
<gene>
    <name evidence="1" type="ORF">BGTH12_LOCUS6720</name>
</gene>
<accession>A0A9W4D7Q9</accession>
<sequence>MSNPNIKLIYRRI</sequence>
<proteinExistence type="predicted"/>
<evidence type="ECO:0000313" key="2">
    <source>
        <dbReference type="Proteomes" id="UP000683417"/>
    </source>
</evidence>